<dbReference type="InterPro" id="IPR010998">
    <property type="entry name" value="Integrase_recombinase_N"/>
</dbReference>
<gene>
    <name evidence="8" type="ORF">B5E75_01165</name>
</gene>
<dbReference type="Gene3D" id="1.10.443.10">
    <property type="entry name" value="Intergrase catalytic core"/>
    <property type="match status" value="1"/>
</dbReference>
<dbReference type="GO" id="GO:0008907">
    <property type="term" value="F:integrase activity"/>
    <property type="evidence" value="ECO:0007669"/>
    <property type="project" value="InterPro"/>
</dbReference>
<organism evidence="8 9">
    <name type="scientific">Massilimicrobiota timonensis</name>
    <dbReference type="NCBI Taxonomy" id="1776392"/>
    <lineage>
        <taxon>Bacteria</taxon>
        <taxon>Bacillati</taxon>
        <taxon>Bacillota</taxon>
        <taxon>Erysipelotrichia</taxon>
        <taxon>Erysipelotrichales</taxon>
        <taxon>Erysipelotrichaceae</taxon>
        <taxon>Massilimicrobiota</taxon>
    </lineage>
</organism>
<dbReference type="PANTHER" id="PTHR30349:SF41">
    <property type="entry name" value="INTEGRASE_RECOMBINASE PROTEIN MJ0367-RELATED"/>
    <property type="match status" value="1"/>
</dbReference>
<dbReference type="PROSITE" id="PS51898">
    <property type="entry name" value="TYR_RECOMBINASE"/>
    <property type="match status" value="1"/>
</dbReference>
<dbReference type="InterPro" id="IPR011010">
    <property type="entry name" value="DNA_brk_join_enz"/>
</dbReference>
<dbReference type="InterPro" id="IPR002104">
    <property type="entry name" value="Integrase_catalytic"/>
</dbReference>
<sequence>MAKEVRRDNKGRILRTGESQRPDGRYMFKSSLLAKPLYSWKLVPTDKIPKGKRNDISLRDKIEQALKDVSDGIDPAGKKLTVCQLYAKKNSLRKNVKRNTVKGRQQFMNLLKKDALGSMTIDNVKLSDAKAWAIRMSENGIAYNSIRNYKRSLKASFYLAIQDDYIRKNPFDFKLSEVIDDDTEEKIVLTPEQEENLLSFAKTDKTYKKYYDEIVILLETGLRVSELCGLDLNVAVNMKDRLILVEHQLLRDNEVGYYTAPPKTKNGSRQVPMSNRAYEAFKRAIKNRPKGKEFMVDGYSRFLFLNKKGLPKVAVNYDGMLRGLVAKYNKTHDEPLPHITPHTFRHTFCTNMANKGMNPNTLQYIIGHSNITMTLGYYAHGSYASAKSEMDRLCA</sequence>
<evidence type="ECO:0000259" key="6">
    <source>
        <dbReference type="PROSITE" id="PS51898"/>
    </source>
</evidence>
<evidence type="ECO:0000313" key="9">
    <source>
        <dbReference type="Proteomes" id="UP000195305"/>
    </source>
</evidence>
<dbReference type="Pfam" id="PF00589">
    <property type="entry name" value="Phage_integrase"/>
    <property type="match status" value="1"/>
</dbReference>
<dbReference type="SUPFAM" id="SSF54171">
    <property type="entry name" value="DNA-binding domain"/>
    <property type="match status" value="1"/>
</dbReference>
<evidence type="ECO:0000259" key="7">
    <source>
        <dbReference type="PROSITE" id="PS51900"/>
    </source>
</evidence>
<accession>A0A1Y4T653</accession>
<dbReference type="SUPFAM" id="SSF56349">
    <property type="entry name" value="DNA breaking-rejoining enzymes"/>
    <property type="match status" value="1"/>
</dbReference>
<dbReference type="Gene3D" id="1.10.150.130">
    <property type="match status" value="1"/>
</dbReference>
<comment type="caution">
    <text evidence="8">The sequence shown here is derived from an EMBL/GenBank/DDBJ whole genome shotgun (WGS) entry which is preliminary data.</text>
</comment>
<dbReference type="Pfam" id="PF02920">
    <property type="entry name" value="Integrase_DNA"/>
    <property type="match status" value="1"/>
</dbReference>
<dbReference type="RefSeq" id="WP_087356975.1">
    <property type="nucleotide sequence ID" value="NZ_NFLJ01000002.1"/>
</dbReference>
<feature type="region of interest" description="Disordered" evidence="5">
    <location>
        <begin position="1"/>
        <end position="21"/>
    </location>
</feature>
<comment type="similarity">
    <text evidence="1">Belongs to the 'phage' integrase family.</text>
</comment>
<evidence type="ECO:0000256" key="3">
    <source>
        <dbReference type="ARBA" id="ARBA00023172"/>
    </source>
</evidence>
<protein>
    <submittedName>
        <fullName evidence="8">Site-specific integrase</fullName>
    </submittedName>
</protein>
<dbReference type="Proteomes" id="UP000195305">
    <property type="component" value="Unassembled WGS sequence"/>
</dbReference>
<dbReference type="InterPro" id="IPR044068">
    <property type="entry name" value="CB"/>
</dbReference>
<dbReference type="CDD" id="cd01189">
    <property type="entry name" value="INT_ICEBs1_C_like"/>
    <property type="match status" value="1"/>
</dbReference>
<dbReference type="PROSITE" id="PS51900">
    <property type="entry name" value="CB"/>
    <property type="match status" value="1"/>
</dbReference>
<dbReference type="InterPro" id="IPR050090">
    <property type="entry name" value="Tyrosine_recombinase_XerCD"/>
</dbReference>
<dbReference type="GO" id="GO:0003677">
    <property type="term" value="F:DNA binding"/>
    <property type="evidence" value="ECO:0007669"/>
    <property type="project" value="UniProtKB-UniRule"/>
</dbReference>
<evidence type="ECO:0000256" key="1">
    <source>
        <dbReference type="ARBA" id="ARBA00008857"/>
    </source>
</evidence>
<dbReference type="InterPro" id="IPR013762">
    <property type="entry name" value="Integrase-like_cat_sf"/>
</dbReference>
<keyword evidence="3" id="KW-0233">DNA recombination</keyword>
<dbReference type="EMBL" id="NFLJ01000002">
    <property type="protein sequence ID" value="OUQ36433.1"/>
    <property type="molecule type" value="Genomic_DNA"/>
</dbReference>
<dbReference type="AlphaFoldDB" id="A0A1Y4T653"/>
<keyword evidence="9" id="KW-1185">Reference proteome</keyword>
<feature type="domain" description="Core-binding (CB)" evidence="7">
    <location>
        <begin position="77"/>
        <end position="161"/>
    </location>
</feature>
<proteinExistence type="inferred from homology"/>
<reference evidence="8 9" key="1">
    <citation type="journal article" date="2018" name="BMC Genomics">
        <title>Whole genome sequencing and function prediction of 133 gut anaerobes isolated from chicken caecum in pure cultures.</title>
        <authorList>
            <person name="Medvecky M."/>
            <person name="Cejkova D."/>
            <person name="Polansky O."/>
            <person name="Karasova D."/>
            <person name="Kubasova T."/>
            <person name="Cizek A."/>
            <person name="Rychlik I."/>
        </authorList>
    </citation>
    <scope>NUCLEOTIDE SEQUENCE [LARGE SCALE GENOMIC DNA]</scope>
    <source>
        <strain evidence="8 9">An13</strain>
    </source>
</reference>
<evidence type="ECO:0000256" key="2">
    <source>
        <dbReference type="ARBA" id="ARBA00023125"/>
    </source>
</evidence>
<dbReference type="PANTHER" id="PTHR30349">
    <property type="entry name" value="PHAGE INTEGRASE-RELATED"/>
    <property type="match status" value="1"/>
</dbReference>
<dbReference type="Gene3D" id="3.30.160.60">
    <property type="entry name" value="Classic Zinc Finger"/>
    <property type="match status" value="1"/>
</dbReference>
<dbReference type="GO" id="GO:0006310">
    <property type="term" value="P:DNA recombination"/>
    <property type="evidence" value="ECO:0007669"/>
    <property type="project" value="UniProtKB-KW"/>
</dbReference>
<evidence type="ECO:0000313" key="8">
    <source>
        <dbReference type="EMBL" id="OUQ36433.1"/>
    </source>
</evidence>
<evidence type="ECO:0000256" key="4">
    <source>
        <dbReference type="PROSITE-ProRule" id="PRU01248"/>
    </source>
</evidence>
<evidence type="ECO:0000256" key="5">
    <source>
        <dbReference type="SAM" id="MobiDB-lite"/>
    </source>
</evidence>
<dbReference type="InterPro" id="IPR016177">
    <property type="entry name" value="DNA-bd_dom_sf"/>
</dbReference>
<keyword evidence="2 4" id="KW-0238">DNA-binding</keyword>
<dbReference type="InterPro" id="IPR004191">
    <property type="entry name" value="Integrase_Tn916-type_DNA-bd_N"/>
</dbReference>
<dbReference type="OrthoDB" id="9803188at2"/>
<feature type="domain" description="Tyr recombinase" evidence="6">
    <location>
        <begin position="184"/>
        <end position="391"/>
    </location>
</feature>
<feature type="compositionally biased region" description="Basic and acidic residues" evidence="5">
    <location>
        <begin position="1"/>
        <end position="11"/>
    </location>
</feature>
<name>A0A1Y4T653_9FIRM</name>